<evidence type="ECO:0000313" key="3">
    <source>
        <dbReference type="Proteomes" id="UP000018851"/>
    </source>
</evidence>
<dbReference type="Pfam" id="PF09826">
    <property type="entry name" value="Beta_propel"/>
    <property type="match status" value="1"/>
</dbReference>
<protein>
    <submittedName>
        <fullName evidence="2">Uncharacterized protein</fullName>
    </submittedName>
</protein>
<evidence type="ECO:0000256" key="1">
    <source>
        <dbReference type="SAM" id="SignalP"/>
    </source>
</evidence>
<proteinExistence type="predicted"/>
<reference evidence="2 3" key="1">
    <citation type="submission" date="2013-07" db="EMBL/GenBank/DDBJ databases">
        <title>Completed genome of Sphingomonas sanxanigenens NX02.</title>
        <authorList>
            <person name="Ma T."/>
            <person name="Huang H."/>
            <person name="Wu M."/>
            <person name="Li X."/>
            <person name="Li G."/>
        </authorList>
    </citation>
    <scope>NUCLEOTIDE SEQUENCE [LARGE SCALE GENOMIC DNA]</scope>
    <source>
        <strain evidence="2 3">NX02</strain>
    </source>
</reference>
<dbReference type="PATRIC" id="fig|1123269.5.peg.5204"/>
<accession>W0AG57</accession>
<name>W0AG57_9SPHN</name>
<gene>
    <name evidence="2" type="ORF">NX02_26535</name>
</gene>
<sequence length="679" mass="75642">MIRRFAITVLALLGAAATPASAAGDGKIYSFEDRSLDLVTAPILSRFRDDDAFERYIEMLGVIQQGSKDRWVGGNRRELRYAQAQDVPCTPGIDCPETESDIGDVVVTGSRATAPKSITNNQTAGVDEGDIVKQIGPFLLVLRDGRIFSIDTRNGLRLADRVNVYRESDSDTWYDEMLVQGDHVLITAYSYEESATEVSVFRLARDTGRLTGQGVFLISSDDYYDTDNYATRIVGDKLVIYTPYDIDSLEDPDDRPTIRRWLPEDKRDEANKTGENLLNAKDIFRPVLRTSDPAIHTVSICPLGEWSASRDLNCRTTGFVGPSEAEMYVSPDAVFLWMSPGWDETGTYRDCTNHRRPKRADVVPSAIVRLAIESGDVAVAGVNGAPFDQFSMDDFGGNFHALANWQTFRCYPDYQVRHAAFLDLPMSAFGTRFLKVPDHRITAVPSLSNRYVENRFADNWLVYGGRDSWSGSVPDKEDRPLSTTAVAVPVNHPADAIELSLPHNIIRTERVGNDIILNGYRDHRGLKVTLVDLSGDPRLGASLFLKSRYESESRSHAFNSNVDEKGNGLIGIPTVLREGDADRLPWYSDASDISFLSLSRRTKLASVGEIVTRMKEGEQDTHEDYECEVSCIDWYGNARPIFTDGRTFGLIGSELVEAKVEAGSIRELRRLDLTAPLTR</sequence>
<dbReference type="KEGG" id="ssan:NX02_26535"/>
<evidence type="ECO:0000313" key="2">
    <source>
        <dbReference type="EMBL" id="AHE56899.1"/>
    </source>
</evidence>
<dbReference type="InterPro" id="IPR019198">
    <property type="entry name" value="Beta_propeller_containing"/>
</dbReference>
<organism evidence="2 3">
    <name type="scientific">Sphingomonas sanxanigenens DSM 19645 = NX02</name>
    <dbReference type="NCBI Taxonomy" id="1123269"/>
    <lineage>
        <taxon>Bacteria</taxon>
        <taxon>Pseudomonadati</taxon>
        <taxon>Pseudomonadota</taxon>
        <taxon>Alphaproteobacteria</taxon>
        <taxon>Sphingomonadales</taxon>
        <taxon>Sphingomonadaceae</taxon>
        <taxon>Sphingomonas</taxon>
    </lineage>
</organism>
<dbReference type="eggNOG" id="COG4880">
    <property type="taxonomic scope" value="Bacteria"/>
</dbReference>
<dbReference type="RefSeq" id="WP_025294998.1">
    <property type="nucleotide sequence ID" value="NZ_CP006644.1"/>
</dbReference>
<keyword evidence="1" id="KW-0732">Signal</keyword>
<dbReference type="AlphaFoldDB" id="W0AG57"/>
<feature type="chain" id="PRO_5004785367" evidence="1">
    <location>
        <begin position="23"/>
        <end position="679"/>
    </location>
</feature>
<keyword evidence="3" id="KW-1185">Reference proteome</keyword>
<dbReference type="OrthoDB" id="7439267at2"/>
<feature type="signal peptide" evidence="1">
    <location>
        <begin position="1"/>
        <end position="22"/>
    </location>
</feature>
<dbReference type="Proteomes" id="UP000018851">
    <property type="component" value="Chromosome"/>
</dbReference>
<dbReference type="HOGENOM" id="CLU_422518_0_0_5"/>
<dbReference type="EMBL" id="CP006644">
    <property type="protein sequence ID" value="AHE56899.1"/>
    <property type="molecule type" value="Genomic_DNA"/>
</dbReference>